<dbReference type="Pfam" id="PF03435">
    <property type="entry name" value="Sacchrp_dh_NADP"/>
    <property type="match status" value="1"/>
</dbReference>
<sequence>MTPRKYDITLYGATGYTGRLILINLCQALLESHKQQPLLSIAIAGRDHKKLQLLKQEMVAVDRANEALSIEVADCFDEPALMVLAEQSRVMISAVGPYMSFGELVIKACAENGTDYLDLTGENEFVDRMYPKYDMVARSTKCRLIHACGFDSVPHDLGVLFAVQQLSEQCDDLMRKDVVVNTYVNLGGKVSSGTWRSLISIMSRLRYSLNLKSLWQAFSYGKSVDGRRIKIARPKLHFSPKLRSWVVPLPSIDSQVVRRSAELFEQYGRNFTYGHYLQIKSLPKLMVALGGVTAAIGLAQLSWTREKLLELFPDGDGPTDGDRERAWFKVTVDARSGSHQVVATVRGGDPGYGETAKIITQAALTLIQDRDHLEPVYGVLTPASAFGELLLDRLIENGIQFTLLDEC</sequence>
<gene>
    <name evidence="2" type="ORF">ACFOEK_05930</name>
</gene>
<proteinExistence type="predicted"/>
<dbReference type="EMBL" id="JBHRSZ010000002">
    <property type="protein sequence ID" value="MFC3150554.1"/>
    <property type="molecule type" value="Genomic_DNA"/>
</dbReference>
<feature type="domain" description="Saccharopine dehydrogenase NADP binding" evidence="1">
    <location>
        <begin position="10"/>
        <end position="120"/>
    </location>
</feature>
<dbReference type="PANTHER" id="PTHR12286">
    <property type="entry name" value="SACCHAROPINE DEHYDROGENASE-LIKE OXIDOREDUCTASE"/>
    <property type="match status" value="1"/>
</dbReference>
<dbReference type="InterPro" id="IPR051276">
    <property type="entry name" value="Saccharopine_DH-like_oxidrdct"/>
</dbReference>
<dbReference type="InterPro" id="IPR036291">
    <property type="entry name" value="NAD(P)-bd_dom_sf"/>
</dbReference>
<dbReference type="InterPro" id="IPR005097">
    <property type="entry name" value="Sacchrp_dh_NADP-bd"/>
</dbReference>
<dbReference type="Gene3D" id="3.40.50.720">
    <property type="entry name" value="NAD(P)-binding Rossmann-like Domain"/>
    <property type="match status" value="1"/>
</dbReference>
<evidence type="ECO:0000313" key="2">
    <source>
        <dbReference type="EMBL" id="MFC3150554.1"/>
    </source>
</evidence>
<accession>A0ABV7H9H7</accession>
<dbReference type="RefSeq" id="WP_386717557.1">
    <property type="nucleotide sequence ID" value="NZ_JBHRSZ010000002.1"/>
</dbReference>
<dbReference type="SUPFAM" id="SSF51735">
    <property type="entry name" value="NAD(P)-binding Rossmann-fold domains"/>
    <property type="match status" value="1"/>
</dbReference>
<protein>
    <submittedName>
        <fullName evidence="2">Saccharopine dehydrogenase family protein</fullName>
    </submittedName>
</protein>
<dbReference type="PANTHER" id="PTHR12286:SF5">
    <property type="entry name" value="SACCHAROPINE DEHYDROGENASE-LIKE OXIDOREDUCTASE"/>
    <property type="match status" value="1"/>
</dbReference>
<name>A0ABV7H9H7_9GAMM</name>
<evidence type="ECO:0000313" key="3">
    <source>
        <dbReference type="Proteomes" id="UP001595476"/>
    </source>
</evidence>
<evidence type="ECO:0000259" key="1">
    <source>
        <dbReference type="Pfam" id="PF03435"/>
    </source>
</evidence>
<comment type="caution">
    <text evidence="2">The sequence shown here is derived from an EMBL/GenBank/DDBJ whole genome shotgun (WGS) entry which is preliminary data.</text>
</comment>
<reference evidence="3" key="1">
    <citation type="journal article" date="2019" name="Int. J. Syst. Evol. Microbiol.">
        <title>The Global Catalogue of Microorganisms (GCM) 10K type strain sequencing project: providing services to taxonomists for standard genome sequencing and annotation.</title>
        <authorList>
            <consortium name="The Broad Institute Genomics Platform"/>
            <consortium name="The Broad Institute Genome Sequencing Center for Infectious Disease"/>
            <person name="Wu L."/>
            <person name="Ma J."/>
        </authorList>
    </citation>
    <scope>NUCLEOTIDE SEQUENCE [LARGE SCALE GENOMIC DNA]</scope>
    <source>
        <strain evidence="3">KCTC 52438</strain>
    </source>
</reference>
<keyword evidence="3" id="KW-1185">Reference proteome</keyword>
<dbReference type="Proteomes" id="UP001595476">
    <property type="component" value="Unassembled WGS sequence"/>
</dbReference>
<organism evidence="2 3">
    <name type="scientific">Litoribrevibacter euphylliae</name>
    <dbReference type="NCBI Taxonomy" id="1834034"/>
    <lineage>
        <taxon>Bacteria</taxon>
        <taxon>Pseudomonadati</taxon>
        <taxon>Pseudomonadota</taxon>
        <taxon>Gammaproteobacteria</taxon>
        <taxon>Oceanospirillales</taxon>
        <taxon>Oceanospirillaceae</taxon>
        <taxon>Litoribrevibacter</taxon>
    </lineage>
</organism>